<evidence type="ECO:0000259" key="2">
    <source>
        <dbReference type="Pfam" id="PF09664"/>
    </source>
</evidence>
<gene>
    <name evidence="4" type="ORF">ACFOY2_28075</name>
</gene>
<evidence type="ECO:0000256" key="1">
    <source>
        <dbReference type="SAM" id="MobiDB-lite"/>
    </source>
</evidence>
<evidence type="ECO:0000313" key="5">
    <source>
        <dbReference type="Proteomes" id="UP001595851"/>
    </source>
</evidence>
<evidence type="ECO:0000259" key="3">
    <source>
        <dbReference type="Pfam" id="PF11796"/>
    </source>
</evidence>
<feature type="domain" description="DUF2399" evidence="2">
    <location>
        <begin position="284"/>
        <end position="430"/>
    </location>
</feature>
<protein>
    <submittedName>
        <fullName evidence="4">TIGR02679 family protein</fullName>
    </submittedName>
</protein>
<dbReference type="RefSeq" id="WP_379531073.1">
    <property type="nucleotide sequence ID" value="NZ_JBHSBI010000015.1"/>
</dbReference>
<accession>A0ABV8GG50</accession>
<sequence>MSGGDTNDSVAGGGTGGSGSTAGGGASERLVRLLGGDETAWLVDRARRRLEQGKPLTGTVTLTTATPAQRRAAEVLLGRRAGAGSSLSVSLDEVDRTLRVGGITADGLHEAVIRLRGPVRDLAGEKVAQATAWERAFARLDALVIDRPELSGWRSWLESTGLVRRLAATAGEARTLLDRLSTVLERLPSPGTRLGRLAAETCADAHALDEGRPLATLALSAARALSGLPYAGEGGADARRSAWAAVGVHLDDLSSFVLCLGLPGDDHSPTGRMLSAARTAGEPCVLTLRQLLRHEAPLRANLVRICENPVVVAAAADELGASCPPLVCGGGRPSAAVWRLLDLLAAGGATFAYHGDFDGGGIAIAAAVHERVGFLPWRFDAASYRAVPSSAPLSGQVRPTPWDPELSAVMERRGVRVEEELVLAELIADLAPKGRRGH</sequence>
<dbReference type="NCBIfam" id="TIGR02679">
    <property type="entry name" value="TIGR02679 family protein"/>
    <property type="match status" value="1"/>
</dbReference>
<reference evidence="5" key="1">
    <citation type="journal article" date="2019" name="Int. J. Syst. Evol. Microbiol.">
        <title>The Global Catalogue of Microorganisms (GCM) 10K type strain sequencing project: providing services to taxonomists for standard genome sequencing and annotation.</title>
        <authorList>
            <consortium name="The Broad Institute Genomics Platform"/>
            <consortium name="The Broad Institute Genome Sequencing Center for Infectious Disease"/>
            <person name="Wu L."/>
            <person name="Ma J."/>
        </authorList>
    </citation>
    <scope>NUCLEOTIDE SEQUENCE [LARGE SCALE GENOMIC DNA]</scope>
    <source>
        <strain evidence="5">TBRC 1276</strain>
    </source>
</reference>
<keyword evidence="5" id="KW-1185">Reference proteome</keyword>
<dbReference type="EMBL" id="JBHSBI010000015">
    <property type="protein sequence ID" value="MFC4011114.1"/>
    <property type="molecule type" value="Genomic_DNA"/>
</dbReference>
<dbReference type="Pfam" id="PF11796">
    <property type="entry name" value="DUF3323"/>
    <property type="match status" value="1"/>
</dbReference>
<feature type="compositionally biased region" description="Gly residues" evidence="1">
    <location>
        <begin position="11"/>
        <end position="25"/>
    </location>
</feature>
<proteinExistence type="predicted"/>
<feature type="domain" description="Conserved hypothetical protein CHP02679 N terminus" evidence="3">
    <location>
        <begin position="56"/>
        <end position="263"/>
    </location>
</feature>
<dbReference type="InterPro" id="IPR013495">
    <property type="entry name" value="CHP02679"/>
</dbReference>
<evidence type="ECO:0000313" key="4">
    <source>
        <dbReference type="EMBL" id="MFC4011114.1"/>
    </source>
</evidence>
<feature type="region of interest" description="Disordered" evidence="1">
    <location>
        <begin position="1"/>
        <end position="25"/>
    </location>
</feature>
<dbReference type="InterPro" id="IPR024466">
    <property type="entry name" value="CHP02679_N"/>
</dbReference>
<organism evidence="4 5">
    <name type="scientific">Nonomuraea purpurea</name>
    <dbReference type="NCBI Taxonomy" id="1849276"/>
    <lineage>
        <taxon>Bacteria</taxon>
        <taxon>Bacillati</taxon>
        <taxon>Actinomycetota</taxon>
        <taxon>Actinomycetes</taxon>
        <taxon>Streptosporangiales</taxon>
        <taxon>Streptosporangiaceae</taxon>
        <taxon>Nonomuraea</taxon>
    </lineage>
</organism>
<dbReference type="InterPro" id="IPR024465">
    <property type="entry name" value="DUF2399"/>
</dbReference>
<name>A0ABV8GG50_9ACTN</name>
<dbReference type="Pfam" id="PF09664">
    <property type="entry name" value="DUF2399"/>
    <property type="match status" value="1"/>
</dbReference>
<dbReference type="Proteomes" id="UP001595851">
    <property type="component" value="Unassembled WGS sequence"/>
</dbReference>
<comment type="caution">
    <text evidence="4">The sequence shown here is derived from an EMBL/GenBank/DDBJ whole genome shotgun (WGS) entry which is preliminary data.</text>
</comment>